<dbReference type="PANTHER" id="PTHR42865:SF7">
    <property type="entry name" value="PROTON_GLUTAMATE-ASPARTATE SYMPORTER"/>
    <property type="match status" value="1"/>
</dbReference>
<evidence type="ECO:0000256" key="3">
    <source>
        <dbReference type="ARBA" id="ARBA00022475"/>
    </source>
</evidence>
<keyword evidence="3" id="KW-1003">Cell membrane</keyword>
<evidence type="ECO:0000256" key="4">
    <source>
        <dbReference type="ARBA" id="ARBA00022692"/>
    </source>
</evidence>
<evidence type="ECO:0000256" key="6">
    <source>
        <dbReference type="ARBA" id="ARBA00022989"/>
    </source>
</evidence>
<feature type="transmembrane region" description="Helical" evidence="8">
    <location>
        <begin position="45"/>
        <end position="62"/>
    </location>
</feature>
<feature type="transmembrane region" description="Helical" evidence="8">
    <location>
        <begin position="299"/>
        <end position="319"/>
    </location>
</feature>
<feature type="transmembrane region" description="Helical" evidence="8">
    <location>
        <begin position="260"/>
        <end position="279"/>
    </location>
</feature>
<dbReference type="EMBL" id="FOPP01000002">
    <property type="protein sequence ID" value="SFG78747.1"/>
    <property type="molecule type" value="Genomic_DNA"/>
</dbReference>
<gene>
    <name evidence="9" type="ORF">SAMN04489864_102264</name>
</gene>
<evidence type="ECO:0000256" key="7">
    <source>
        <dbReference type="ARBA" id="ARBA00023136"/>
    </source>
</evidence>
<dbReference type="Proteomes" id="UP000199666">
    <property type="component" value="Unassembled WGS sequence"/>
</dbReference>
<dbReference type="PROSITE" id="PS00714">
    <property type="entry name" value="NA_DICARBOXYL_SYMP_2"/>
    <property type="match status" value="1"/>
</dbReference>
<reference evidence="9 10" key="1">
    <citation type="submission" date="2016-10" db="EMBL/GenBank/DDBJ databases">
        <authorList>
            <person name="de Groot N.N."/>
        </authorList>
    </citation>
    <scope>NUCLEOTIDE SEQUENCE [LARGE SCALE GENOMIC DNA]</scope>
    <source>
        <strain evidence="9 10">DSM 18684</strain>
    </source>
</reference>
<feature type="transmembrane region" description="Helical" evidence="8">
    <location>
        <begin position="195"/>
        <end position="214"/>
    </location>
</feature>
<dbReference type="InterPro" id="IPR001991">
    <property type="entry name" value="Na-dicarboxylate_symporter"/>
</dbReference>
<dbReference type="RefSeq" id="WP_245768020.1">
    <property type="nucleotide sequence ID" value="NZ_FOPP01000002.1"/>
</dbReference>
<keyword evidence="10" id="KW-1185">Reference proteome</keyword>
<feature type="transmembrane region" description="Helical" evidence="8">
    <location>
        <begin position="69"/>
        <end position="90"/>
    </location>
</feature>
<accession>A0A1I2USG7</accession>
<dbReference type="GO" id="GO:0005886">
    <property type="term" value="C:plasma membrane"/>
    <property type="evidence" value="ECO:0007669"/>
    <property type="project" value="UniProtKB-SubCell"/>
</dbReference>
<evidence type="ECO:0000313" key="10">
    <source>
        <dbReference type="Proteomes" id="UP000199666"/>
    </source>
</evidence>
<evidence type="ECO:0000256" key="1">
    <source>
        <dbReference type="ARBA" id="ARBA00004651"/>
    </source>
</evidence>
<keyword evidence="2" id="KW-0813">Transport</keyword>
<feature type="transmembrane region" description="Helical" evidence="8">
    <location>
        <begin position="331"/>
        <end position="356"/>
    </location>
</feature>
<dbReference type="GO" id="GO:0006835">
    <property type="term" value="P:dicarboxylic acid transport"/>
    <property type="evidence" value="ECO:0007669"/>
    <property type="project" value="TreeGrafter"/>
</dbReference>
<feature type="transmembrane region" description="Helical" evidence="8">
    <location>
        <begin position="102"/>
        <end position="120"/>
    </location>
</feature>
<dbReference type="InterPro" id="IPR018107">
    <property type="entry name" value="Na-dicarboxylate_symporter_CS"/>
</dbReference>
<keyword evidence="4 8" id="KW-0812">Transmembrane</keyword>
<dbReference type="AlphaFoldDB" id="A0A1I2USG7"/>
<comment type="subcellular location">
    <subcellularLocation>
        <location evidence="1">Cell membrane</location>
        <topology evidence="1">Multi-pass membrane protein</topology>
    </subcellularLocation>
</comment>
<dbReference type="GO" id="GO:0015293">
    <property type="term" value="F:symporter activity"/>
    <property type="evidence" value="ECO:0007669"/>
    <property type="project" value="UniProtKB-KW"/>
</dbReference>
<protein>
    <submittedName>
        <fullName evidence="9">Proton glutamate symport protein</fullName>
    </submittedName>
</protein>
<evidence type="ECO:0000256" key="8">
    <source>
        <dbReference type="SAM" id="Phobius"/>
    </source>
</evidence>
<evidence type="ECO:0000256" key="5">
    <source>
        <dbReference type="ARBA" id="ARBA00022847"/>
    </source>
</evidence>
<evidence type="ECO:0000313" key="9">
    <source>
        <dbReference type="EMBL" id="SFG78747.1"/>
    </source>
</evidence>
<feature type="transmembrane region" description="Helical" evidence="8">
    <location>
        <begin position="7"/>
        <end position="25"/>
    </location>
</feature>
<organism evidence="9 10">
    <name type="scientific">Pedobacter insulae</name>
    <dbReference type="NCBI Taxonomy" id="414048"/>
    <lineage>
        <taxon>Bacteria</taxon>
        <taxon>Pseudomonadati</taxon>
        <taxon>Bacteroidota</taxon>
        <taxon>Sphingobacteriia</taxon>
        <taxon>Sphingobacteriales</taxon>
        <taxon>Sphingobacteriaceae</taxon>
        <taxon>Pedobacter</taxon>
    </lineage>
</organism>
<dbReference type="PRINTS" id="PR00173">
    <property type="entry name" value="EDTRNSPORT"/>
</dbReference>
<dbReference type="SUPFAM" id="SSF118215">
    <property type="entry name" value="Proton glutamate symport protein"/>
    <property type="match status" value="1"/>
</dbReference>
<sequence length="527" mass="57203">MTRNKPMFIAVCCVFLLAVLINLLGVSQVLNGGKDSADALMISDYLPLYCLGIGGLLLYFLPKKLMVGVFSLLLISFLSYNALLFLNAQFDFGLNMTVAIEQFFYVLRWVLLGIIVFYGFVKKTLTFWILVSLLVGISIGHDFPFFGQSLQIFSQIFLKLIKVIIAPLLFATLVYGIAGHSDIKQVGRMGWKSLLYFEIVTTIALFIGLAAINISKAGVGIKQADAVIQEIPKVEAQTAKEVILHIFPDSIVKSMAGGDVLQIVIFSVLFGIALIMVPMAQRKPLLGLTESLSETMFKFTNIVMFFAPIGVGAAMAYTVGHMGLGVLVNLFQLLLTLYVALTVFILLVFVPVALIIKLPIRKFIKAIAEPVSIAFATTSSEAALPRAMEAMVSIGVPRKIVAFVMPTGYSFNLDGTTLYLALASIFVAQAANIDLSIGHQLIIVFTLMLTSKGVAGVPRASLVILLGTAASFGLPTWPIFIILGIDELMDMARTSVNVIGNCLASVVIAKWEGEFDPNSEETAEINI</sequence>
<dbReference type="Pfam" id="PF00375">
    <property type="entry name" value="SDF"/>
    <property type="match status" value="1"/>
</dbReference>
<proteinExistence type="predicted"/>
<dbReference type="InterPro" id="IPR036458">
    <property type="entry name" value="Na:dicarbo_symporter_sf"/>
</dbReference>
<keyword evidence="6 8" id="KW-1133">Transmembrane helix</keyword>
<name>A0A1I2USG7_9SPHI</name>
<dbReference type="Gene3D" id="1.10.3860.10">
    <property type="entry name" value="Sodium:dicarboxylate symporter"/>
    <property type="match status" value="1"/>
</dbReference>
<feature type="transmembrane region" description="Helical" evidence="8">
    <location>
        <begin position="462"/>
        <end position="485"/>
    </location>
</feature>
<dbReference type="FunFam" id="1.10.3860.10:FF:000001">
    <property type="entry name" value="C4-dicarboxylate transport protein"/>
    <property type="match status" value="1"/>
</dbReference>
<dbReference type="PANTHER" id="PTHR42865">
    <property type="entry name" value="PROTON/GLUTAMATE-ASPARTATE SYMPORTER"/>
    <property type="match status" value="1"/>
</dbReference>
<feature type="transmembrane region" description="Helical" evidence="8">
    <location>
        <begin position="152"/>
        <end position="175"/>
    </location>
</feature>
<dbReference type="STRING" id="414048.SAMN04489864_102264"/>
<feature type="transmembrane region" description="Helical" evidence="8">
    <location>
        <begin position="127"/>
        <end position="146"/>
    </location>
</feature>
<keyword evidence="7 8" id="KW-0472">Membrane</keyword>
<keyword evidence="5" id="KW-0769">Symport</keyword>
<evidence type="ECO:0000256" key="2">
    <source>
        <dbReference type="ARBA" id="ARBA00022448"/>
    </source>
</evidence>